<protein>
    <submittedName>
        <fullName evidence="2">Uncharacterized protein</fullName>
    </submittedName>
</protein>
<keyword evidence="1" id="KW-0812">Transmembrane</keyword>
<keyword evidence="1" id="KW-1133">Transmembrane helix</keyword>
<organism evidence="2 3">
    <name type="scientific">Candidatus Daviesbacteria bacterium GW2011_GWA2_40_9</name>
    <dbReference type="NCBI Taxonomy" id="1618424"/>
    <lineage>
        <taxon>Bacteria</taxon>
        <taxon>Candidatus Daviesiibacteriota</taxon>
    </lineage>
</organism>
<comment type="caution">
    <text evidence="2">The sequence shown here is derived from an EMBL/GenBank/DDBJ whole genome shotgun (WGS) entry which is preliminary data.</text>
</comment>
<dbReference type="AlphaFoldDB" id="A0A0G0U2C7"/>
<sequence length="105" mass="11480">MDKQKGIAGILIILLILIAIGVGVYLVQQKTNFLPMAFFSKQEAPVRSISTPKLDKRVVKVTPVPTIEVINNKEDLTRTLKEIDELSTDVIDSQLSSSDLSTAGI</sequence>
<dbReference type="EMBL" id="LCAB01000007">
    <property type="protein sequence ID" value="KKR83249.1"/>
    <property type="molecule type" value="Genomic_DNA"/>
</dbReference>
<accession>A0A0G0U2C7</accession>
<name>A0A0G0U2C7_9BACT</name>
<gene>
    <name evidence="2" type="ORF">UU29_C0007G0119</name>
</gene>
<evidence type="ECO:0000313" key="3">
    <source>
        <dbReference type="Proteomes" id="UP000034601"/>
    </source>
</evidence>
<reference evidence="2 3" key="1">
    <citation type="journal article" date="2015" name="Nature">
        <title>rRNA introns, odd ribosomes, and small enigmatic genomes across a large radiation of phyla.</title>
        <authorList>
            <person name="Brown C.T."/>
            <person name="Hug L.A."/>
            <person name="Thomas B.C."/>
            <person name="Sharon I."/>
            <person name="Castelle C.J."/>
            <person name="Singh A."/>
            <person name="Wilkins M.J."/>
            <person name="Williams K.H."/>
            <person name="Banfield J.F."/>
        </authorList>
    </citation>
    <scope>NUCLEOTIDE SEQUENCE [LARGE SCALE GENOMIC DNA]</scope>
</reference>
<dbReference type="Proteomes" id="UP000034601">
    <property type="component" value="Unassembled WGS sequence"/>
</dbReference>
<proteinExistence type="predicted"/>
<feature type="transmembrane region" description="Helical" evidence="1">
    <location>
        <begin position="6"/>
        <end position="27"/>
    </location>
</feature>
<keyword evidence="1" id="KW-0472">Membrane</keyword>
<evidence type="ECO:0000256" key="1">
    <source>
        <dbReference type="SAM" id="Phobius"/>
    </source>
</evidence>
<evidence type="ECO:0000313" key="2">
    <source>
        <dbReference type="EMBL" id="KKR83249.1"/>
    </source>
</evidence>